<feature type="signal peptide" evidence="2">
    <location>
        <begin position="1"/>
        <end position="28"/>
    </location>
</feature>
<dbReference type="PROSITE" id="PS51257">
    <property type="entry name" value="PROKAR_LIPOPROTEIN"/>
    <property type="match status" value="1"/>
</dbReference>
<dbReference type="InterPro" id="IPR011990">
    <property type="entry name" value="TPR-like_helical_dom_sf"/>
</dbReference>
<evidence type="ECO:0000313" key="4">
    <source>
        <dbReference type="EMBL" id="MFC1853451.1"/>
    </source>
</evidence>
<proteinExistence type="predicted"/>
<evidence type="ECO:0000259" key="3">
    <source>
        <dbReference type="PROSITE" id="PS51272"/>
    </source>
</evidence>
<dbReference type="Gene3D" id="1.25.40.10">
    <property type="entry name" value="Tetratricopeptide repeat domain"/>
    <property type="match status" value="1"/>
</dbReference>
<dbReference type="Pfam" id="PF00395">
    <property type="entry name" value="SLH"/>
    <property type="match status" value="1"/>
</dbReference>
<name>A0ABV6Z4T5_UNCC1</name>
<dbReference type="InterPro" id="IPR001119">
    <property type="entry name" value="SLH_dom"/>
</dbReference>
<evidence type="ECO:0000313" key="5">
    <source>
        <dbReference type="Proteomes" id="UP001594351"/>
    </source>
</evidence>
<protein>
    <submittedName>
        <fullName evidence="4">Tetratricopeptide repeat protein</fullName>
    </submittedName>
</protein>
<dbReference type="Proteomes" id="UP001594351">
    <property type="component" value="Unassembled WGS sequence"/>
</dbReference>
<sequence>MNMIWRTMKLSLLMALLVIMATGCKMCAKPPVGPEGAFDTPAKHIEWGFENLEKGKLDAAYKEFQRALALAPESKANEKAEKAPAHAGLGLYYAMKNDFKKAKEHIDKAKSWDSKCWQAYMVQGRVYAIEKPKNWNSKAQKAFEKAVKYTKSKEDKSMCYYWWGKTAKTALDFDSAEKAFRKVIELDVAGWVSKADKDWKLIQMIQRAAPGTKVGKKIALIEKISRADCAILFMQELKLEKLLSERVKKEYDTKYTPPADSREFKTETVSKADACTDIENSWAKHDIEKVIHLPIRGLKPYPDHTFKPQELITRANFATMIEDIIIIITGDQKLRTKYLGEESHFPDVRSDHFAYNAINVCVTRQILGTKGLDAEFGLMDSVAGAEALLAIRKLRDNLRL</sequence>
<keyword evidence="1" id="KW-0802">TPR repeat</keyword>
<keyword evidence="5" id="KW-1185">Reference proteome</keyword>
<organism evidence="4 5">
    <name type="scientific">candidate division CSSED10-310 bacterium</name>
    <dbReference type="NCBI Taxonomy" id="2855610"/>
    <lineage>
        <taxon>Bacteria</taxon>
        <taxon>Bacteria division CSSED10-310</taxon>
    </lineage>
</organism>
<keyword evidence="2" id="KW-0732">Signal</keyword>
<feature type="repeat" description="TPR" evidence="1">
    <location>
        <begin position="41"/>
        <end position="74"/>
    </location>
</feature>
<gene>
    <name evidence="4" type="ORF">ACFL27_24910</name>
</gene>
<dbReference type="EMBL" id="JBHPBY010000504">
    <property type="protein sequence ID" value="MFC1853451.1"/>
    <property type="molecule type" value="Genomic_DNA"/>
</dbReference>
<dbReference type="PROSITE" id="PS50005">
    <property type="entry name" value="TPR"/>
    <property type="match status" value="1"/>
</dbReference>
<evidence type="ECO:0000256" key="2">
    <source>
        <dbReference type="SAM" id="SignalP"/>
    </source>
</evidence>
<accession>A0ABV6Z4T5</accession>
<dbReference type="SMART" id="SM00028">
    <property type="entry name" value="TPR"/>
    <property type="match status" value="3"/>
</dbReference>
<comment type="caution">
    <text evidence="4">The sequence shown here is derived from an EMBL/GenBank/DDBJ whole genome shotgun (WGS) entry which is preliminary data.</text>
</comment>
<reference evidence="4 5" key="1">
    <citation type="submission" date="2024-09" db="EMBL/GenBank/DDBJ databases">
        <title>Laminarin stimulates single cell rates of sulfate reduction while oxygen inhibits transcriptomic activity in coastal marine sediment.</title>
        <authorList>
            <person name="Lindsay M."/>
            <person name="Orcutt B."/>
            <person name="Emerson D."/>
            <person name="Stepanauskas R."/>
            <person name="D'Angelo T."/>
        </authorList>
    </citation>
    <scope>NUCLEOTIDE SEQUENCE [LARGE SCALE GENOMIC DNA]</scope>
    <source>
        <strain evidence="4">SAG AM-311-K15</strain>
    </source>
</reference>
<feature type="domain" description="SLH" evidence="3">
    <location>
        <begin position="270"/>
        <end position="335"/>
    </location>
</feature>
<dbReference type="PROSITE" id="PS51272">
    <property type="entry name" value="SLH"/>
    <property type="match status" value="1"/>
</dbReference>
<dbReference type="SUPFAM" id="SSF48452">
    <property type="entry name" value="TPR-like"/>
    <property type="match status" value="1"/>
</dbReference>
<evidence type="ECO:0000256" key="1">
    <source>
        <dbReference type="PROSITE-ProRule" id="PRU00339"/>
    </source>
</evidence>
<dbReference type="InterPro" id="IPR019734">
    <property type="entry name" value="TPR_rpt"/>
</dbReference>
<feature type="chain" id="PRO_5047263354" evidence="2">
    <location>
        <begin position="29"/>
        <end position="400"/>
    </location>
</feature>